<evidence type="ECO:0000256" key="1">
    <source>
        <dbReference type="ARBA" id="ARBA00004141"/>
    </source>
</evidence>
<name>A0A9N9HT23_9GLOM</name>
<dbReference type="Pfam" id="PF04193">
    <property type="entry name" value="PQ-loop"/>
    <property type="match status" value="1"/>
</dbReference>
<dbReference type="SMART" id="SM00679">
    <property type="entry name" value="CTNS"/>
    <property type="match status" value="1"/>
</dbReference>
<dbReference type="GO" id="GO:0015174">
    <property type="term" value="F:basic amino acid transmembrane transporter activity"/>
    <property type="evidence" value="ECO:0007669"/>
    <property type="project" value="UniProtKB-ARBA"/>
</dbReference>
<evidence type="ECO:0000256" key="4">
    <source>
        <dbReference type="ARBA" id="ARBA00023136"/>
    </source>
</evidence>
<comment type="similarity">
    <text evidence="5">Belongs to the laat-1 family.</text>
</comment>
<dbReference type="EMBL" id="CAJVQA010011074">
    <property type="protein sequence ID" value="CAG8703906.1"/>
    <property type="molecule type" value="Genomic_DNA"/>
</dbReference>
<feature type="transmembrane region" description="Helical" evidence="7">
    <location>
        <begin position="68"/>
        <end position="90"/>
    </location>
</feature>
<dbReference type="PANTHER" id="PTHR16201:SF44">
    <property type="entry name" value="SEVEN TRANSMEMBRANE PROTEIN 1"/>
    <property type="match status" value="1"/>
</dbReference>
<comment type="catalytic activity">
    <reaction evidence="6">
        <text>L-histidine(out) + L-arginine(in) = L-histidine(in) + L-arginine(out)</text>
        <dbReference type="Rhea" id="RHEA:71063"/>
        <dbReference type="ChEBI" id="CHEBI:32682"/>
        <dbReference type="ChEBI" id="CHEBI:57595"/>
    </reaction>
</comment>
<keyword evidence="2 7" id="KW-0812">Transmembrane</keyword>
<keyword evidence="4 7" id="KW-0472">Membrane</keyword>
<evidence type="ECO:0000313" key="9">
    <source>
        <dbReference type="Proteomes" id="UP000789759"/>
    </source>
</evidence>
<dbReference type="OrthoDB" id="8048523at2759"/>
<evidence type="ECO:0000256" key="2">
    <source>
        <dbReference type="ARBA" id="ARBA00022692"/>
    </source>
</evidence>
<evidence type="ECO:0000256" key="6">
    <source>
        <dbReference type="ARBA" id="ARBA00050768"/>
    </source>
</evidence>
<evidence type="ECO:0000313" key="8">
    <source>
        <dbReference type="EMBL" id="CAG8703906.1"/>
    </source>
</evidence>
<sequence length="216" mass="25067">MSKFDNKAFSEIMGYTSIACWIVVSIPQLYENYKRKSSHSVSIAFFYIWLAGDLLNLTGTILQELLPTMIYLGIYYVISDIVIILQILYYRRRRGNTLYSELVYDSSRELESAPLLSERSNPVHNSKLKESFGILFGIIGVFLAGFIVYSFSSLSRHFNPLYVKESFNILIQYDSDMPSHMKLLPQILGWCSAAFYLQEFRKLSKITDQNQLKDYH</sequence>
<comment type="subcellular location">
    <subcellularLocation>
        <location evidence="1">Membrane</location>
        <topology evidence="1">Multi-pass membrane protein</topology>
    </subcellularLocation>
</comment>
<protein>
    <submittedName>
        <fullName evidence="8">3887_t:CDS:1</fullName>
    </submittedName>
</protein>
<dbReference type="AlphaFoldDB" id="A0A9N9HT23"/>
<feature type="transmembrane region" description="Helical" evidence="7">
    <location>
        <begin position="42"/>
        <end position="62"/>
    </location>
</feature>
<evidence type="ECO:0000256" key="7">
    <source>
        <dbReference type="SAM" id="Phobius"/>
    </source>
</evidence>
<dbReference type="InterPro" id="IPR051415">
    <property type="entry name" value="LAAT-1"/>
</dbReference>
<organism evidence="8 9">
    <name type="scientific">Cetraspora pellucida</name>
    <dbReference type="NCBI Taxonomy" id="1433469"/>
    <lineage>
        <taxon>Eukaryota</taxon>
        <taxon>Fungi</taxon>
        <taxon>Fungi incertae sedis</taxon>
        <taxon>Mucoromycota</taxon>
        <taxon>Glomeromycotina</taxon>
        <taxon>Glomeromycetes</taxon>
        <taxon>Diversisporales</taxon>
        <taxon>Gigasporaceae</taxon>
        <taxon>Cetraspora</taxon>
    </lineage>
</organism>
<dbReference type="Gene3D" id="1.20.1280.290">
    <property type="match status" value="1"/>
</dbReference>
<dbReference type="Proteomes" id="UP000789759">
    <property type="component" value="Unassembled WGS sequence"/>
</dbReference>
<reference evidence="8" key="1">
    <citation type="submission" date="2021-06" db="EMBL/GenBank/DDBJ databases">
        <authorList>
            <person name="Kallberg Y."/>
            <person name="Tangrot J."/>
            <person name="Rosling A."/>
        </authorList>
    </citation>
    <scope>NUCLEOTIDE SEQUENCE</scope>
    <source>
        <strain evidence="8">FL966</strain>
    </source>
</reference>
<evidence type="ECO:0000256" key="3">
    <source>
        <dbReference type="ARBA" id="ARBA00022989"/>
    </source>
</evidence>
<dbReference type="GO" id="GO:0098852">
    <property type="term" value="C:lytic vacuole membrane"/>
    <property type="evidence" value="ECO:0007669"/>
    <property type="project" value="UniProtKB-ARBA"/>
</dbReference>
<accession>A0A9N9HT23</accession>
<dbReference type="PANTHER" id="PTHR16201">
    <property type="entry name" value="SEVEN TRANSMEMBRANE PROTEIN 1-RELATED"/>
    <property type="match status" value="1"/>
</dbReference>
<gene>
    <name evidence="8" type="ORF">CPELLU_LOCUS11976</name>
</gene>
<evidence type="ECO:0000256" key="5">
    <source>
        <dbReference type="ARBA" id="ARBA00038039"/>
    </source>
</evidence>
<dbReference type="FunFam" id="1.20.1280.290:FF:000009">
    <property type="entry name" value="PQ loop repeat family protein"/>
    <property type="match status" value="1"/>
</dbReference>
<feature type="transmembrane region" description="Helical" evidence="7">
    <location>
        <begin position="132"/>
        <end position="152"/>
    </location>
</feature>
<dbReference type="InterPro" id="IPR006603">
    <property type="entry name" value="PQ-loop_rpt"/>
</dbReference>
<keyword evidence="9" id="KW-1185">Reference proteome</keyword>
<keyword evidence="3 7" id="KW-1133">Transmembrane helix</keyword>
<dbReference type="GO" id="GO:0034486">
    <property type="term" value="P:vacuolar transmembrane transport"/>
    <property type="evidence" value="ECO:0007669"/>
    <property type="project" value="UniProtKB-ARBA"/>
</dbReference>
<comment type="caution">
    <text evidence="8">The sequence shown here is derived from an EMBL/GenBank/DDBJ whole genome shotgun (WGS) entry which is preliminary data.</text>
</comment>
<proteinExistence type="inferred from homology"/>